<dbReference type="SMART" id="SM00388">
    <property type="entry name" value="HisKA"/>
    <property type="match status" value="1"/>
</dbReference>
<dbReference type="InterPro" id="IPR001789">
    <property type="entry name" value="Sig_transdc_resp-reg_receiver"/>
</dbReference>
<dbReference type="SUPFAM" id="SSF47384">
    <property type="entry name" value="Homodimeric domain of signal transducing histidine kinase"/>
    <property type="match status" value="1"/>
</dbReference>
<dbReference type="EC" id="2.7.13.3" evidence="2"/>
<dbReference type="InterPro" id="IPR005467">
    <property type="entry name" value="His_kinase_dom"/>
</dbReference>
<dbReference type="Gene3D" id="3.30.565.10">
    <property type="entry name" value="Histidine kinase-like ATPase, C-terminal domain"/>
    <property type="match status" value="1"/>
</dbReference>
<dbReference type="SUPFAM" id="SSF55874">
    <property type="entry name" value="ATPase domain of HSP90 chaperone/DNA topoisomerase II/histidine kinase"/>
    <property type="match status" value="1"/>
</dbReference>
<dbReference type="InterPro" id="IPR036890">
    <property type="entry name" value="HATPase_C_sf"/>
</dbReference>
<gene>
    <name evidence="8" type="ORF">B1812_01165</name>
</gene>
<accession>A0A1W6N0E4</accession>
<dbReference type="Pfam" id="PF25487">
    <property type="entry name" value="ETR1_N"/>
    <property type="match status" value="1"/>
</dbReference>
<keyword evidence="5" id="KW-0472">Membrane</keyword>
<protein>
    <recommendedName>
        <fullName evidence="2">histidine kinase</fullName>
        <ecNumber evidence="2">2.7.13.3</ecNumber>
    </recommendedName>
</protein>
<dbReference type="InterPro" id="IPR058544">
    <property type="entry name" value="ETR1_N"/>
</dbReference>
<dbReference type="PANTHER" id="PTHR43065">
    <property type="entry name" value="SENSOR HISTIDINE KINASE"/>
    <property type="match status" value="1"/>
</dbReference>
<feature type="domain" description="Histidine kinase" evidence="6">
    <location>
        <begin position="158"/>
        <end position="381"/>
    </location>
</feature>
<proteinExistence type="predicted"/>
<dbReference type="InterPro" id="IPR003594">
    <property type="entry name" value="HATPase_dom"/>
</dbReference>
<feature type="transmembrane region" description="Helical" evidence="5">
    <location>
        <begin position="29"/>
        <end position="53"/>
    </location>
</feature>
<organism evidence="8 9">
    <name type="scientific">Methylocystis bryophila</name>
    <dbReference type="NCBI Taxonomy" id="655015"/>
    <lineage>
        <taxon>Bacteria</taxon>
        <taxon>Pseudomonadati</taxon>
        <taxon>Pseudomonadota</taxon>
        <taxon>Alphaproteobacteria</taxon>
        <taxon>Hyphomicrobiales</taxon>
        <taxon>Methylocystaceae</taxon>
        <taxon>Methylocystis</taxon>
    </lineage>
</organism>
<evidence type="ECO:0000259" key="6">
    <source>
        <dbReference type="PROSITE" id="PS50109"/>
    </source>
</evidence>
<dbReference type="InterPro" id="IPR036097">
    <property type="entry name" value="HisK_dim/P_sf"/>
</dbReference>
<name>A0A1W6N0E4_9HYPH</name>
<dbReference type="Pfam" id="PF00072">
    <property type="entry name" value="Response_reg"/>
    <property type="match status" value="1"/>
</dbReference>
<evidence type="ECO:0000256" key="4">
    <source>
        <dbReference type="PROSITE-ProRule" id="PRU00169"/>
    </source>
</evidence>
<dbReference type="Proteomes" id="UP000193978">
    <property type="component" value="Chromosome"/>
</dbReference>
<feature type="modified residue" description="4-aspartylphosphate" evidence="4">
    <location>
        <position position="457"/>
    </location>
</feature>
<dbReference type="PRINTS" id="PR00344">
    <property type="entry name" value="BCTRLSENSOR"/>
</dbReference>
<evidence type="ECO:0000259" key="7">
    <source>
        <dbReference type="PROSITE" id="PS50110"/>
    </source>
</evidence>
<feature type="transmembrane region" description="Helical" evidence="5">
    <location>
        <begin position="100"/>
        <end position="123"/>
    </location>
</feature>
<feature type="domain" description="Response regulatory" evidence="7">
    <location>
        <begin position="407"/>
        <end position="521"/>
    </location>
</feature>
<evidence type="ECO:0000256" key="2">
    <source>
        <dbReference type="ARBA" id="ARBA00012438"/>
    </source>
</evidence>
<reference evidence="8 9" key="1">
    <citation type="submission" date="2017-02" db="EMBL/GenBank/DDBJ databases">
        <authorList>
            <person name="Peterson S.W."/>
        </authorList>
    </citation>
    <scope>NUCLEOTIDE SEQUENCE [LARGE SCALE GENOMIC DNA]</scope>
    <source>
        <strain evidence="8 9">S285</strain>
    </source>
</reference>
<dbReference type="PROSITE" id="PS50109">
    <property type="entry name" value="HIS_KIN"/>
    <property type="match status" value="1"/>
</dbReference>
<evidence type="ECO:0000256" key="1">
    <source>
        <dbReference type="ARBA" id="ARBA00000085"/>
    </source>
</evidence>
<dbReference type="InterPro" id="IPR011006">
    <property type="entry name" value="CheY-like_superfamily"/>
</dbReference>
<keyword evidence="5" id="KW-0812">Transmembrane</keyword>
<dbReference type="SMART" id="SM00448">
    <property type="entry name" value="REC"/>
    <property type="match status" value="1"/>
</dbReference>
<keyword evidence="9" id="KW-1185">Reference proteome</keyword>
<dbReference type="STRING" id="655015.B1812_01165"/>
<dbReference type="InterPro" id="IPR004358">
    <property type="entry name" value="Sig_transdc_His_kin-like_C"/>
</dbReference>
<dbReference type="Gene3D" id="3.40.50.2300">
    <property type="match status" value="1"/>
</dbReference>
<dbReference type="KEGG" id="mbry:B1812_01165"/>
<evidence type="ECO:0000313" key="9">
    <source>
        <dbReference type="Proteomes" id="UP000193978"/>
    </source>
</evidence>
<evidence type="ECO:0000256" key="5">
    <source>
        <dbReference type="SAM" id="Phobius"/>
    </source>
</evidence>
<dbReference type="SUPFAM" id="SSF52172">
    <property type="entry name" value="CheY-like"/>
    <property type="match status" value="1"/>
</dbReference>
<dbReference type="SMART" id="SM00387">
    <property type="entry name" value="HATPase_c"/>
    <property type="match status" value="1"/>
</dbReference>
<evidence type="ECO:0000313" key="8">
    <source>
        <dbReference type="EMBL" id="ARN83269.1"/>
    </source>
</evidence>
<keyword evidence="3 4" id="KW-0597">Phosphoprotein</keyword>
<dbReference type="EMBL" id="CP019948">
    <property type="protein sequence ID" value="ARN83269.1"/>
    <property type="molecule type" value="Genomic_DNA"/>
</dbReference>
<comment type="catalytic activity">
    <reaction evidence="1">
        <text>ATP + protein L-histidine = ADP + protein N-phospho-L-histidine.</text>
        <dbReference type="EC" id="2.7.13.3"/>
    </reaction>
</comment>
<keyword evidence="8" id="KW-0808">Transferase</keyword>
<dbReference type="Pfam" id="PF02518">
    <property type="entry name" value="HATPase_c"/>
    <property type="match status" value="1"/>
</dbReference>
<dbReference type="GO" id="GO:0000155">
    <property type="term" value="F:phosphorelay sensor kinase activity"/>
    <property type="evidence" value="ECO:0007669"/>
    <property type="project" value="InterPro"/>
</dbReference>
<keyword evidence="8" id="KW-0418">Kinase</keyword>
<dbReference type="Gene3D" id="1.10.287.130">
    <property type="match status" value="1"/>
</dbReference>
<dbReference type="AlphaFoldDB" id="A0A1W6N0E4"/>
<dbReference type="PANTHER" id="PTHR43065:SF49">
    <property type="entry name" value="HISTIDINE KINASE"/>
    <property type="match status" value="1"/>
</dbReference>
<keyword evidence="5" id="KW-1133">Transmembrane helix</keyword>
<feature type="transmembrane region" description="Helical" evidence="5">
    <location>
        <begin position="65"/>
        <end position="88"/>
    </location>
</feature>
<evidence type="ECO:0000256" key="3">
    <source>
        <dbReference type="ARBA" id="ARBA00022553"/>
    </source>
</evidence>
<dbReference type="PROSITE" id="PS50110">
    <property type="entry name" value="RESPONSE_REGULATORY"/>
    <property type="match status" value="1"/>
</dbReference>
<dbReference type="InterPro" id="IPR003661">
    <property type="entry name" value="HisK_dim/P_dom"/>
</dbReference>
<sequence length="529" mass="57553">MLSALSEWLSGASGLEPHGFCLLWEPGLIWLYAVSDTMIALAYFSIPLTLVVVGRQRGDLVLRPMLWLFAAFILLCGATHWLDVITLWAPLYRLQGLVKAATAVASIFTAMALWWGLPGFLALPSVDALRRANAALRASQEQLAHAQKMEALGQLTGGIAHDFNNLLQVITASHNSIERLIAQGEGQDIKPALAAIAKASRTASSLINRMLAFSLRQTLLPRQLDPNQLVAGLEELLRRTLGPEIDLELRLGKGVRGVICDPSQLESALLNLSINARDAMPQGGALSITTANRAFSTDELEPGLDAGDYVEIEVRDTGTGMSENILSHAFEPFFTTKRFGRGTGLGLSQVYGFIKQSGGFVRIESAPSEGTRVRVYLPRNDAPAGYADTRREATESCVAVPLGHRRRILIVEDQEEVRAQIVDALKEIGCEALEAADGVAGLRTAEERAPLDLLITDVGLPGLNGRQVAEGARAKQPDLPVLFITGYADKSLETLWMALNIEVLRKPFTLDDLIARVRALLKPEMRTEQ</sequence>